<dbReference type="SUPFAM" id="SSF51735">
    <property type="entry name" value="NAD(P)-binding Rossmann-fold domains"/>
    <property type="match status" value="1"/>
</dbReference>
<evidence type="ECO:0000256" key="4">
    <source>
        <dbReference type="ARBA" id="ARBA00023002"/>
    </source>
</evidence>
<dbReference type="InterPro" id="IPR013154">
    <property type="entry name" value="ADH-like_N"/>
</dbReference>
<sequence length="384" mass="41395">MHALYTQWSVTSAHAVVIDGIRTASNHQFNDERKATSVLALFKPSGAPGLELVDRPEPRTGDDEVKIRVLRTGICGTDLHIESWDSWAAGTISPPIIPGHEFYGEVVEVGSQVRDVHVGARVSGEGHIVCGNCRNCRAGRRQMCIRTLSVGVNRDGAFAEYVVIPESNVWVHLEDIGPDLGAIFDPFGNAVHTALSFPLVGEDVLITGAGPIGLMAAAVARHVGARFVVVTDVSEPRLALARQMGADLTVNVAESRIADAQRTLGMREGFDVGFEMSGHPGALPEMITNLNHGGRVAMLGLPSAPIDVDWARVVTHMLTIKGIYGREMYETWVAMSAMLQSSEWLRDALSSVITDRFPAARWQEGFDAARAGTGGKVVLDWSAL</sequence>
<dbReference type="InterPro" id="IPR013149">
    <property type="entry name" value="ADH-like_C"/>
</dbReference>
<comment type="similarity">
    <text evidence="5">Belongs to the zinc-containing alcohol dehydrogenase family.</text>
</comment>
<keyword evidence="9" id="KW-1185">Reference proteome</keyword>
<evidence type="ECO:0000256" key="1">
    <source>
        <dbReference type="ARBA" id="ARBA00001947"/>
    </source>
</evidence>
<dbReference type="STRING" id="386301.SAMN05216282_11060"/>
<dbReference type="InterPro" id="IPR050129">
    <property type="entry name" value="Zn_alcohol_dh"/>
</dbReference>
<evidence type="ECO:0000313" key="9">
    <source>
        <dbReference type="Proteomes" id="UP000198701"/>
    </source>
</evidence>
<comment type="cofactor">
    <cofactor evidence="1 5">
        <name>Zn(2+)</name>
        <dbReference type="ChEBI" id="CHEBI:29105"/>
    </cofactor>
</comment>
<dbReference type="Gene3D" id="3.40.50.720">
    <property type="entry name" value="NAD(P)-binding Rossmann-like Domain"/>
    <property type="match status" value="1"/>
</dbReference>
<keyword evidence="2 5" id="KW-0479">Metal-binding</keyword>
<dbReference type="PROSITE" id="PS00059">
    <property type="entry name" value="ADH_ZINC"/>
    <property type="match status" value="1"/>
</dbReference>
<dbReference type="InterPro" id="IPR002328">
    <property type="entry name" value="ADH_Zn_CS"/>
</dbReference>
<evidence type="ECO:0000256" key="3">
    <source>
        <dbReference type="ARBA" id="ARBA00022833"/>
    </source>
</evidence>
<dbReference type="Pfam" id="PF08240">
    <property type="entry name" value="ADH_N"/>
    <property type="match status" value="1"/>
</dbReference>
<dbReference type="Pfam" id="PF00107">
    <property type="entry name" value="ADH_zinc_N"/>
    <property type="match status" value="1"/>
</dbReference>
<keyword evidence="3 5" id="KW-0862">Zinc</keyword>
<dbReference type="AlphaFoldDB" id="A0A1G9DVW1"/>
<dbReference type="PANTHER" id="PTHR43401:SF2">
    <property type="entry name" value="L-THREONINE 3-DEHYDROGENASE"/>
    <property type="match status" value="1"/>
</dbReference>
<dbReference type="Gene3D" id="3.90.180.10">
    <property type="entry name" value="Medium-chain alcohol dehydrogenases, catalytic domain"/>
    <property type="match status" value="1"/>
</dbReference>
<organism evidence="8 9">
    <name type="scientific">Cryobacterium psychrotolerans</name>
    <dbReference type="NCBI Taxonomy" id="386301"/>
    <lineage>
        <taxon>Bacteria</taxon>
        <taxon>Bacillati</taxon>
        <taxon>Actinomycetota</taxon>
        <taxon>Actinomycetes</taxon>
        <taxon>Micrococcales</taxon>
        <taxon>Microbacteriaceae</taxon>
        <taxon>Cryobacterium</taxon>
    </lineage>
</organism>
<evidence type="ECO:0000256" key="5">
    <source>
        <dbReference type="RuleBase" id="RU361277"/>
    </source>
</evidence>
<dbReference type="InterPro" id="IPR011032">
    <property type="entry name" value="GroES-like_sf"/>
</dbReference>
<evidence type="ECO:0000313" key="8">
    <source>
        <dbReference type="EMBL" id="SDK68005.1"/>
    </source>
</evidence>
<dbReference type="PANTHER" id="PTHR43401">
    <property type="entry name" value="L-THREONINE 3-DEHYDROGENASE"/>
    <property type="match status" value="1"/>
</dbReference>
<dbReference type="NCBIfam" id="NF003808">
    <property type="entry name" value="PRK05396.1"/>
    <property type="match status" value="1"/>
</dbReference>
<keyword evidence="4" id="KW-0560">Oxidoreductase</keyword>
<evidence type="ECO:0000256" key="2">
    <source>
        <dbReference type="ARBA" id="ARBA00022723"/>
    </source>
</evidence>
<dbReference type="Proteomes" id="UP000198701">
    <property type="component" value="Unassembled WGS sequence"/>
</dbReference>
<dbReference type="InterPro" id="IPR036291">
    <property type="entry name" value="NAD(P)-bd_dom_sf"/>
</dbReference>
<proteinExistence type="inferred from homology"/>
<reference evidence="8 9" key="1">
    <citation type="submission" date="2016-10" db="EMBL/GenBank/DDBJ databases">
        <authorList>
            <person name="de Groot N.N."/>
        </authorList>
    </citation>
    <scope>NUCLEOTIDE SEQUENCE [LARGE SCALE GENOMIC DNA]</scope>
    <source>
        <strain evidence="8 9">CGMCC 1.5382</strain>
    </source>
</reference>
<dbReference type="GO" id="GO:0008270">
    <property type="term" value="F:zinc ion binding"/>
    <property type="evidence" value="ECO:0007669"/>
    <property type="project" value="InterPro"/>
</dbReference>
<accession>A0A1G9DVW1</accession>
<dbReference type="EMBL" id="FNFU01000010">
    <property type="protein sequence ID" value="SDK68005.1"/>
    <property type="molecule type" value="Genomic_DNA"/>
</dbReference>
<dbReference type="SUPFAM" id="SSF50129">
    <property type="entry name" value="GroES-like"/>
    <property type="match status" value="1"/>
</dbReference>
<feature type="domain" description="Alcohol dehydrogenase-like N-terminal" evidence="7">
    <location>
        <begin position="61"/>
        <end position="170"/>
    </location>
</feature>
<protein>
    <submittedName>
        <fullName evidence="8">L-threonine 3-dehydrogenase</fullName>
    </submittedName>
</protein>
<name>A0A1G9DVW1_9MICO</name>
<dbReference type="GO" id="GO:0016491">
    <property type="term" value="F:oxidoreductase activity"/>
    <property type="evidence" value="ECO:0007669"/>
    <property type="project" value="UniProtKB-KW"/>
</dbReference>
<evidence type="ECO:0000259" key="7">
    <source>
        <dbReference type="Pfam" id="PF08240"/>
    </source>
</evidence>
<evidence type="ECO:0000259" key="6">
    <source>
        <dbReference type="Pfam" id="PF00107"/>
    </source>
</evidence>
<dbReference type="OrthoDB" id="9797931at2"/>
<feature type="domain" description="Alcohol dehydrogenase-like C-terminal" evidence="6">
    <location>
        <begin position="211"/>
        <end position="339"/>
    </location>
</feature>
<gene>
    <name evidence="8" type="ORF">SAMN05216282_11060</name>
</gene>